<feature type="binding site" evidence="2">
    <location>
        <position position="204"/>
    </location>
    <ligand>
        <name>substrate</name>
    </ligand>
</feature>
<comment type="catalytic activity">
    <reaction evidence="2">
        <text>L-homoserine + acetyl-CoA = O-acetyl-L-homoserine + CoA</text>
        <dbReference type="Rhea" id="RHEA:13701"/>
        <dbReference type="ChEBI" id="CHEBI:57287"/>
        <dbReference type="ChEBI" id="CHEBI:57288"/>
        <dbReference type="ChEBI" id="CHEBI:57476"/>
        <dbReference type="ChEBI" id="CHEBI:57716"/>
        <dbReference type="EC" id="2.3.1.31"/>
    </reaction>
</comment>
<dbReference type="InterPro" id="IPR029058">
    <property type="entry name" value="AB_hydrolase_fold"/>
</dbReference>
<protein>
    <recommendedName>
        <fullName evidence="2">Homoserine O-acetyltransferase</fullName>
        <shortName evidence="2">HAT</shortName>
        <ecNumber evidence="2">2.3.1.31</ecNumber>
    </recommendedName>
    <alternativeName>
        <fullName evidence="2">Homoserine transacetylase</fullName>
        <shortName evidence="2">HTA</shortName>
    </alternativeName>
</protein>
<dbReference type="InterPro" id="IPR000073">
    <property type="entry name" value="AB_hydrolase_1"/>
</dbReference>
<name>A0A521C011_9BACT</name>
<comment type="function">
    <text evidence="2">Transfers an acetyl group from acetyl-CoA to L-homoserine, forming acetyl-L-homoserine.</text>
</comment>
<keyword evidence="2" id="KW-0486">Methionine biosynthesis</keyword>
<comment type="subunit">
    <text evidence="2">Homodimer.</text>
</comment>
<evidence type="ECO:0000313" key="5">
    <source>
        <dbReference type="EMBL" id="SMO52789.1"/>
    </source>
</evidence>
<feature type="domain" description="AB hydrolase-1" evidence="4">
    <location>
        <begin position="40"/>
        <end position="326"/>
    </location>
</feature>
<comment type="caution">
    <text evidence="2">Lacks conserved residue(s) required for the propagation of feature annotation.</text>
</comment>
<dbReference type="PIRSF" id="PIRSF000443">
    <property type="entry name" value="Homoser_Ac_trans"/>
    <property type="match status" value="1"/>
</dbReference>
<dbReference type="Gene3D" id="3.40.50.1820">
    <property type="entry name" value="alpha/beta hydrolase"/>
    <property type="match status" value="1"/>
</dbReference>
<evidence type="ECO:0000256" key="1">
    <source>
        <dbReference type="ARBA" id="ARBA00022679"/>
    </source>
</evidence>
<keyword evidence="1 2" id="KW-0808">Transferase</keyword>
<keyword evidence="6" id="KW-1185">Reference proteome</keyword>
<comment type="similarity">
    <text evidence="2">Belongs to the AB hydrolase superfamily. MetX family.</text>
</comment>
<feature type="active site" evidence="2 3">
    <location>
        <position position="292"/>
    </location>
</feature>
<evidence type="ECO:0000256" key="2">
    <source>
        <dbReference type="HAMAP-Rule" id="MF_00296"/>
    </source>
</evidence>
<dbReference type="GO" id="GO:0004414">
    <property type="term" value="F:homoserine O-acetyltransferase activity"/>
    <property type="evidence" value="ECO:0007669"/>
    <property type="project" value="UniProtKB-UniRule"/>
</dbReference>
<dbReference type="SUPFAM" id="SSF53474">
    <property type="entry name" value="alpha/beta-Hydrolases"/>
    <property type="match status" value="1"/>
</dbReference>
<keyword evidence="2" id="KW-0963">Cytoplasm</keyword>
<organism evidence="5 6">
    <name type="scientific">Gracilimonas mengyeensis</name>
    <dbReference type="NCBI Taxonomy" id="1302730"/>
    <lineage>
        <taxon>Bacteria</taxon>
        <taxon>Pseudomonadati</taxon>
        <taxon>Balneolota</taxon>
        <taxon>Balneolia</taxon>
        <taxon>Balneolales</taxon>
        <taxon>Balneolaceae</taxon>
        <taxon>Gracilimonas</taxon>
    </lineage>
</organism>
<dbReference type="PANTHER" id="PTHR32268:SF11">
    <property type="entry name" value="HOMOSERINE O-ACETYLTRANSFERASE"/>
    <property type="match status" value="1"/>
</dbReference>
<gene>
    <name evidence="2" type="primary">metXA</name>
    <name evidence="5" type="ORF">SAMN06265219_10434</name>
</gene>
<keyword evidence="2" id="KW-0028">Amino-acid biosynthesis</keyword>
<evidence type="ECO:0000313" key="6">
    <source>
        <dbReference type="Proteomes" id="UP000317557"/>
    </source>
</evidence>
<dbReference type="GO" id="GO:0005737">
    <property type="term" value="C:cytoplasm"/>
    <property type="evidence" value="ECO:0007669"/>
    <property type="project" value="UniProtKB-SubCell"/>
</dbReference>
<dbReference type="Pfam" id="PF00561">
    <property type="entry name" value="Abhydrolase_1"/>
    <property type="match status" value="1"/>
</dbReference>
<dbReference type="EC" id="2.3.1.31" evidence="2"/>
<dbReference type="UniPathway" id="UPA00051">
    <property type="reaction ID" value="UER00074"/>
</dbReference>
<dbReference type="NCBIfam" id="NF001209">
    <property type="entry name" value="PRK00175.1"/>
    <property type="match status" value="1"/>
</dbReference>
<feature type="binding site" evidence="2">
    <location>
        <position position="322"/>
    </location>
    <ligand>
        <name>substrate</name>
    </ligand>
</feature>
<dbReference type="NCBIfam" id="TIGR01392">
    <property type="entry name" value="homoserO_Ac_trn"/>
    <property type="match status" value="1"/>
</dbReference>
<dbReference type="GO" id="GO:0009086">
    <property type="term" value="P:methionine biosynthetic process"/>
    <property type="evidence" value="ECO:0007669"/>
    <property type="project" value="UniProtKB-UniRule"/>
</dbReference>
<comment type="subcellular location">
    <subcellularLocation>
        <location evidence="2">Cytoplasm</location>
    </subcellularLocation>
</comment>
<proteinExistence type="inferred from homology"/>
<dbReference type="InterPro" id="IPR008220">
    <property type="entry name" value="HAT_MetX-like"/>
</dbReference>
<evidence type="ECO:0000256" key="3">
    <source>
        <dbReference type="PIRSR" id="PIRSR000443-1"/>
    </source>
</evidence>
<comment type="pathway">
    <text evidence="2">Amino-acid biosynthesis; L-methionine biosynthesis via de novo pathway; O-acetyl-L-homoserine from L-homoserine: step 1/1.</text>
</comment>
<feature type="active site" description="Nucleophile" evidence="2 3">
    <location>
        <position position="136"/>
    </location>
</feature>
<dbReference type="RefSeq" id="WP_142453653.1">
    <property type="nucleotide sequence ID" value="NZ_FXTP01000004.1"/>
</dbReference>
<feature type="active site" evidence="2 3">
    <location>
        <position position="321"/>
    </location>
</feature>
<accession>A0A521C011</accession>
<dbReference type="OrthoDB" id="9800754at2"/>
<evidence type="ECO:0000259" key="4">
    <source>
        <dbReference type="Pfam" id="PF00561"/>
    </source>
</evidence>
<sequence length="347" mass="39191">MAKPEVLTFDTPFTTESGFVLEKPQIAYQSWGSLNENRDNVVFICHALTGNTEADEWFGGLFGKDKPFDPDRHFILCPNILGSCYGSTGPTSINPETGKPYQADFPNITIRDIVRFNQQLLDDLEINGIELMVGGSLGGMTALEFAVMDDRIERACVMGMGKAHTAWAIGISEAQRMAIYADAHWNDGFYDEKNPPKKGLAAARAMAMITYRTPENYEQKFGRDVHPQKDVYQVESYLNYQGQKLVERFDANTYVTLSKAMDFHDVARGRGTFKEILRKLDIPVLVIGFTSDKLYPIEEQQELAQLIPNSRLAELESPYGHDAFLIEFDQLNVELNNFYHSLTKIKS</sequence>
<reference evidence="5 6" key="1">
    <citation type="submission" date="2017-05" db="EMBL/GenBank/DDBJ databases">
        <authorList>
            <person name="Varghese N."/>
            <person name="Submissions S."/>
        </authorList>
    </citation>
    <scope>NUCLEOTIDE SEQUENCE [LARGE SCALE GENOMIC DNA]</scope>
    <source>
        <strain evidence="5 6">DSM 21985</strain>
    </source>
</reference>
<dbReference type="HAMAP" id="MF_00296">
    <property type="entry name" value="MetX_acyltransf"/>
    <property type="match status" value="1"/>
</dbReference>
<dbReference type="EMBL" id="FXTP01000004">
    <property type="protein sequence ID" value="SMO52789.1"/>
    <property type="molecule type" value="Genomic_DNA"/>
</dbReference>
<dbReference type="GO" id="GO:0009092">
    <property type="term" value="P:homoserine metabolic process"/>
    <property type="evidence" value="ECO:0007669"/>
    <property type="project" value="TreeGrafter"/>
</dbReference>
<keyword evidence="2" id="KW-0012">Acyltransferase</keyword>
<dbReference type="AlphaFoldDB" id="A0A521C011"/>
<dbReference type="PANTHER" id="PTHR32268">
    <property type="entry name" value="HOMOSERINE O-ACETYLTRANSFERASE"/>
    <property type="match status" value="1"/>
</dbReference>
<dbReference type="Proteomes" id="UP000317557">
    <property type="component" value="Unassembled WGS sequence"/>
</dbReference>